<feature type="transmembrane region" description="Helical" evidence="1">
    <location>
        <begin position="113"/>
        <end position="133"/>
    </location>
</feature>
<organism evidence="2 3">
    <name type="scientific">Pedobacter ginsenosidimutans</name>
    <dbReference type="NCBI Taxonomy" id="687842"/>
    <lineage>
        <taxon>Bacteria</taxon>
        <taxon>Pseudomonadati</taxon>
        <taxon>Bacteroidota</taxon>
        <taxon>Sphingobacteriia</taxon>
        <taxon>Sphingobacteriales</taxon>
        <taxon>Sphingobacteriaceae</taxon>
        <taxon>Pedobacter</taxon>
    </lineage>
</organism>
<dbReference type="STRING" id="687842.ASU31_22440"/>
<evidence type="ECO:0000256" key="1">
    <source>
        <dbReference type="SAM" id="Phobius"/>
    </source>
</evidence>
<evidence type="ECO:0000313" key="2">
    <source>
        <dbReference type="EMBL" id="KRT13843.1"/>
    </source>
</evidence>
<gene>
    <name evidence="2" type="ORF">ASU31_22440</name>
</gene>
<dbReference type="Proteomes" id="UP000051950">
    <property type="component" value="Unassembled WGS sequence"/>
</dbReference>
<evidence type="ECO:0000313" key="3">
    <source>
        <dbReference type="Proteomes" id="UP000051950"/>
    </source>
</evidence>
<comment type="caution">
    <text evidence="2">The sequence shown here is derived from an EMBL/GenBank/DDBJ whole genome shotgun (WGS) entry which is preliminary data.</text>
</comment>
<keyword evidence="1" id="KW-0812">Transmembrane</keyword>
<feature type="transmembrane region" description="Helical" evidence="1">
    <location>
        <begin position="40"/>
        <end position="60"/>
    </location>
</feature>
<keyword evidence="3" id="KW-1185">Reference proteome</keyword>
<dbReference type="RefSeq" id="WP_057934491.1">
    <property type="nucleotide sequence ID" value="NZ_LMZQ01000030.1"/>
</dbReference>
<keyword evidence="1" id="KW-0472">Membrane</keyword>
<dbReference type="AlphaFoldDB" id="A0A0T5VIZ9"/>
<keyword evidence="1" id="KW-1133">Transmembrane helix</keyword>
<protein>
    <submittedName>
        <fullName evidence="2">Uncharacterized protein</fullName>
    </submittedName>
</protein>
<name>A0A0T5VIZ9_9SPHI</name>
<dbReference type="OrthoDB" id="1366619at2"/>
<accession>A0A0T5VIZ9</accession>
<reference evidence="2 3" key="1">
    <citation type="submission" date="2015-11" db="EMBL/GenBank/DDBJ databases">
        <title>Sequence of Pedobacter ginsenosidimutans.</title>
        <authorList>
            <person name="Carson E."/>
            <person name="Keyser V."/>
            <person name="Newman J."/>
            <person name="Miller J."/>
        </authorList>
    </citation>
    <scope>NUCLEOTIDE SEQUENCE [LARGE SCALE GENOMIC DNA]</scope>
    <source>
        <strain evidence="2 3">KACC 14530</strain>
    </source>
</reference>
<dbReference type="EMBL" id="LMZQ01000030">
    <property type="protein sequence ID" value="KRT13843.1"/>
    <property type="molecule type" value="Genomic_DNA"/>
</dbReference>
<proteinExistence type="predicted"/>
<feature type="transmembrane region" description="Helical" evidence="1">
    <location>
        <begin position="67"/>
        <end position="93"/>
    </location>
</feature>
<sequence length="146" mass="16891">MTRTYILFVAFFILLLLTIPFDIATSVVPGWHTTVFSPYFIWKFIVAIVLVLVIIGYWLLFSRVDRINWVLFTIHIGLTIPAIVYPMISSIVLDEKLINHKGLIKAIEFQMKLIPVIWIFFIIGQILFLIYAIRTIKAGRAPEIIP</sequence>